<dbReference type="OrthoDB" id="5801419at2"/>
<name>A0A2P8ERY8_9GAMM</name>
<evidence type="ECO:0000259" key="2">
    <source>
        <dbReference type="Pfam" id="PF16694"/>
    </source>
</evidence>
<protein>
    <submittedName>
        <fullName evidence="3">Cytochrome P460</fullName>
    </submittedName>
</protein>
<dbReference type="AlphaFoldDB" id="A0A2P8ERY8"/>
<evidence type="ECO:0000256" key="1">
    <source>
        <dbReference type="SAM" id="SignalP"/>
    </source>
</evidence>
<dbReference type="InterPro" id="IPR032033">
    <property type="entry name" value="Cytochrome_P460"/>
</dbReference>
<keyword evidence="4" id="KW-1185">Reference proteome</keyword>
<evidence type="ECO:0000313" key="3">
    <source>
        <dbReference type="EMBL" id="PSL12251.1"/>
    </source>
</evidence>
<feature type="chain" id="PRO_5015134411" evidence="1">
    <location>
        <begin position="26"/>
        <end position="183"/>
    </location>
</feature>
<dbReference type="Proteomes" id="UP000242133">
    <property type="component" value="Unassembled WGS sequence"/>
</dbReference>
<keyword evidence="1" id="KW-0732">Signal</keyword>
<feature type="domain" description="Cytochrome P460" evidence="2">
    <location>
        <begin position="109"/>
        <end position="177"/>
    </location>
</feature>
<reference evidence="3 4" key="1">
    <citation type="submission" date="2018-03" db="EMBL/GenBank/DDBJ databases">
        <title>Genomic Encyclopedia of Archaeal and Bacterial Type Strains, Phase II (KMG-II): from individual species to whole genera.</title>
        <authorList>
            <person name="Goeker M."/>
        </authorList>
    </citation>
    <scope>NUCLEOTIDE SEQUENCE [LARGE SCALE GENOMIC DNA]</scope>
    <source>
        <strain evidence="3 4">DSM 17586</strain>
    </source>
</reference>
<sequence length="183" mass="19948">MKPVRTLVSAVVLGATLGLAVPASAEAPFGNQTDMEMATSLWALMEYKGLAGDHAVMTRPYKGIQPHGMILELIEMPVTLHGQSGPLIVKRNYGGDGIDIDDVINDPKRYLQAVTIMLKREAGYDAENGDWFYVKYDARGNVMKNPKGMSLAGRVAKGMQTGCIACHKTAEGGDFVFNHDRYK</sequence>
<feature type="signal peptide" evidence="1">
    <location>
        <begin position="1"/>
        <end position="25"/>
    </location>
</feature>
<dbReference type="CDD" id="cd20716">
    <property type="entry name" value="cyt_P460_fam"/>
    <property type="match status" value="1"/>
</dbReference>
<evidence type="ECO:0000313" key="4">
    <source>
        <dbReference type="Proteomes" id="UP000242133"/>
    </source>
</evidence>
<gene>
    <name evidence="3" type="ORF">CLV44_11986</name>
</gene>
<organism evidence="3 4">
    <name type="scientific">Marinobacterium halophilum</name>
    <dbReference type="NCBI Taxonomy" id="267374"/>
    <lineage>
        <taxon>Bacteria</taxon>
        <taxon>Pseudomonadati</taxon>
        <taxon>Pseudomonadota</taxon>
        <taxon>Gammaproteobacteria</taxon>
        <taxon>Oceanospirillales</taxon>
        <taxon>Oceanospirillaceae</taxon>
        <taxon>Marinobacterium</taxon>
    </lineage>
</organism>
<accession>A0A2P8ERY8</accession>
<proteinExistence type="predicted"/>
<dbReference type="EMBL" id="PYGI01000019">
    <property type="protein sequence ID" value="PSL12251.1"/>
    <property type="molecule type" value="Genomic_DNA"/>
</dbReference>
<dbReference type="Gene3D" id="3.50.70.20">
    <property type="entry name" value="Cytochrome P460"/>
    <property type="match status" value="1"/>
</dbReference>
<dbReference type="InterPro" id="IPR038142">
    <property type="entry name" value="Cytochrome_P460_sp"/>
</dbReference>
<comment type="caution">
    <text evidence="3">The sequence shown here is derived from an EMBL/GenBank/DDBJ whole genome shotgun (WGS) entry which is preliminary data.</text>
</comment>
<dbReference type="RefSeq" id="WP_106592645.1">
    <property type="nucleotide sequence ID" value="NZ_PYGI01000019.1"/>
</dbReference>
<dbReference type="Pfam" id="PF16694">
    <property type="entry name" value="Cytochrome_P460"/>
    <property type="match status" value="1"/>
</dbReference>